<proteinExistence type="predicted"/>
<keyword evidence="3" id="KW-1185">Reference proteome</keyword>
<evidence type="ECO:0000313" key="2">
    <source>
        <dbReference type="EMBL" id="KXL51989.1"/>
    </source>
</evidence>
<dbReference type="Gene3D" id="1.10.10.10">
    <property type="entry name" value="Winged helix-like DNA-binding domain superfamily/Winged helix DNA-binding domain"/>
    <property type="match status" value="1"/>
</dbReference>
<protein>
    <submittedName>
        <fullName evidence="2">Transcriptional regulator PadR-like family protein</fullName>
    </submittedName>
</protein>
<dbReference type="InterPro" id="IPR036388">
    <property type="entry name" value="WH-like_DNA-bd_sf"/>
</dbReference>
<dbReference type="PANTHER" id="PTHR33169:SF14">
    <property type="entry name" value="TRANSCRIPTIONAL REGULATOR RV3488"/>
    <property type="match status" value="1"/>
</dbReference>
<dbReference type="PANTHER" id="PTHR33169">
    <property type="entry name" value="PADR-FAMILY TRANSCRIPTIONAL REGULATOR"/>
    <property type="match status" value="1"/>
</dbReference>
<dbReference type="Pfam" id="PF03551">
    <property type="entry name" value="PadR"/>
    <property type="match status" value="1"/>
</dbReference>
<sequence length="177" mass="20455">MLSKIMTILLGIIEQQPVNAYELNKWLSTMHVRDWYPIAGSTVYATLKTAEKKGFIIGNTEKSGNMPEKTVYSITESGKLRFVETIKSFLIDFEYDITPFSIGMFFIQEIESKEAIFLLEKRIERLKKYNEEVALQIDKMTNNKVPKLFILNTKQNLYIVQAQLKGAVDILAEMKKM</sequence>
<dbReference type="EMBL" id="LRVM01000012">
    <property type="protein sequence ID" value="KXL51989.1"/>
    <property type="molecule type" value="Genomic_DNA"/>
</dbReference>
<reference evidence="2 3" key="1">
    <citation type="submission" date="2016-01" db="EMBL/GenBank/DDBJ databases">
        <title>Genome sequence of Clostridium neopropionicum X4, DSM-3847.</title>
        <authorList>
            <person name="Poehlein A."/>
            <person name="Beck M.H."/>
            <person name="Bengelsdorf F.R."/>
            <person name="Daniel R."/>
            <person name="Duerre P."/>
        </authorList>
    </citation>
    <scope>NUCLEOTIDE SEQUENCE [LARGE SCALE GENOMIC DNA]</scope>
    <source>
        <strain evidence="2 3">DSM-3847</strain>
    </source>
</reference>
<dbReference type="InterPro" id="IPR005149">
    <property type="entry name" value="Tscrpt_reg_PadR_N"/>
</dbReference>
<accession>A0A136WCC1</accession>
<gene>
    <name evidence="2" type="ORF">CLNEO_26880</name>
</gene>
<organism evidence="2 3">
    <name type="scientific">Anaerotignum neopropionicum</name>
    <dbReference type="NCBI Taxonomy" id="36847"/>
    <lineage>
        <taxon>Bacteria</taxon>
        <taxon>Bacillati</taxon>
        <taxon>Bacillota</taxon>
        <taxon>Clostridia</taxon>
        <taxon>Lachnospirales</taxon>
        <taxon>Anaerotignaceae</taxon>
        <taxon>Anaerotignum</taxon>
    </lineage>
</organism>
<comment type="caution">
    <text evidence="2">The sequence shown here is derived from an EMBL/GenBank/DDBJ whole genome shotgun (WGS) entry which is preliminary data.</text>
</comment>
<dbReference type="InterPro" id="IPR052509">
    <property type="entry name" value="Metal_resp_DNA-bind_regulator"/>
</dbReference>
<dbReference type="Proteomes" id="UP000070539">
    <property type="component" value="Unassembled WGS sequence"/>
</dbReference>
<evidence type="ECO:0000313" key="3">
    <source>
        <dbReference type="Proteomes" id="UP000070539"/>
    </source>
</evidence>
<dbReference type="RefSeq" id="WP_066090253.1">
    <property type="nucleotide sequence ID" value="NZ_LRVM01000012.1"/>
</dbReference>
<dbReference type="SUPFAM" id="SSF46785">
    <property type="entry name" value="Winged helix' DNA-binding domain"/>
    <property type="match status" value="1"/>
</dbReference>
<name>A0A136WCC1_9FIRM</name>
<dbReference type="AlphaFoldDB" id="A0A136WCC1"/>
<dbReference type="STRING" id="36847.CLNEO_26880"/>
<dbReference type="InterPro" id="IPR036390">
    <property type="entry name" value="WH_DNA-bd_sf"/>
</dbReference>
<evidence type="ECO:0000259" key="1">
    <source>
        <dbReference type="Pfam" id="PF03551"/>
    </source>
</evidence>
<dbReference type="OrthoDB" id="9808762at2"/>
<feature type="domain" description="Transcription regulator PadR N-terminal" evidence="1">
    <location>
        <begin position="9"/>
        <end position="81"/>
    </location>
</feature>